<dbReference type="OrthoDB" id="325082at2157"/>
<sequence length="125" mass="14258">MSRPDAETGDRQDDRIAERIRQQDEFAADLNAQGYTDLLVLRRENGRDALTDARLALIDYLDRHGDDIESVRDLARHLDRDKGAVSKDLHRLAALDIIEYDNAGDGDAKRPRLKHTHVVIEPIVY</sequence>
<reference evidence="1" key="2">
    <citation type="submission" date="2020-09" db="EMBL/GenBank/DDBJ databases">
        <authorList>
            <person name="Sun Q."/>
            <person name="Ohkuma M."/>
        </authorList>
    </citation>
    <scope>NUCLEOTIDE SEQUENCE</scope>
    <source>
        <strain evidence="1">JCM 14359</strain>
    </source>
</reference>
<evidence type="ECO:0008006" key="3">
    <source>
        <dbReference type="Google" id="ProtNLM"/>
    </source>
</evidence>
<dbReference type="AlphaFoldDB" id="A0A830E763"/>
<dbReference type="RefSeq" id="WP_188785553.1">
    <property type="nucleotide sequence ID" value="NZ_BMOC01000001.1"/>
</dbReference>
<dbReference type="InterPro" id="IPR036388">
    <property type="entry name" value="WH-like_DNA-bd_sf"/>
</dbReference>
<dbReference type="Gene3D" id="1.10.10.10">
    <property type="entry name" value="Winged helix-like DNA-binding domain superfamily/Winged helix DNA-binding domain"/>
    <property type="match status" value="1"/>
</dbReference>
<evidence type="ECO:0000313" key="1">
    <source>
        <dbReference type="EMBL" id="GGI95855.1"/>
    </source>
</evidence>
<organism evidence="1 2">
    <name type="scientific">Halobellus salinus</name>
    <dbReference type="NCBI Taxonomy" id="931585"/>
    <lineage>
        <taxon>Archaea</taxon>
        <taxon>Methanobacteriati</taxon>
        <taxon>Methanobacteriota</taxon>
        <taxon>Stenosarchaea group</taxon>
        <taxon>Halobacteria</taxon>
        <taxon>Halobacteriales</taxon>
        <taxon>Haloferacaceae</taxon>
        <taxon>Halobellus</taxon>
    </lineage>
</organism>
<comment type="caution">
    <text evidence="1">The sequence shown here is derived from an EMBL/GenBank/DDBJ whole genome shotgun (WGS) entry which is preliminary data.</text>
</comment>
<reference evidence="1" key="1">
    <citation type="journal article" date="2014" name="Int. J. Syst. Evol. Microbiol.">
        <title>Complete genome sequence of Corynebacterium casei LMG S-19264T (=DSM 44701T), isolated from a smear-ripened cheese.</title>
        <authorList>
            <consortium name="US DOE Joint Genome Institute (JGI-PGF)"/>
            <person name="Walter F."/>
            <person name="Albersmeier A."/>
            <person name="Kalinowski J."/>
            <person name="Ruckert C."/>
        </authorList>
    </citation>
    <scope>NUCLEOTIDE SEQUENCE</scope>
    <source>
        <strain evidence="1">JCM 14359</strain>
    </source>
</reference>
<gene>
    <name evidence="1" type="ORF">GCM10008995_02400</name>
</gene>
<dbReference type="Proteomes" id="UP000653099">
    <property type="component" value="Unassembled WGS sequence"/>
</dbReference>
<dbReference type="Pfam" id="PF25212">
    <property type="entry name" value="HVO_A0114"/>
    <property type="match status" value="1"/>
</dbReference>
<name>A0A830E763_9EURY</name>
<dbReference type="EMBL" id="BMOC01000001">
    <property type="protein sequence ID" value="GGI95855.1"/>
    <property type="molecule type" value="Genomic_DNA"/>
</dbReference>
<dbReference type="SUPFAM" id="SSF46785">
    <property type="entry name" value="Winged helix' DNA-binding domain"/>
    <property type="match status" value="1"/>
</dbReference>
<proteinExistence type="predicted"/>
<accession>A0A830E763</accession>
<protein>
    <recommendedName>
        <fullName evidence="3">MarR family transcriptional regulator</fullName>
    </recommendedName>
</protein>
<keyword evidence="2" id="KW-1185">Reference proteome</keyword>
<dbReference type="InterPro" id="IPR036390">
    <property type="entry name" value="WH_DNA-bd_sf"/>
</dbReference>
<evidence type="ECO:0000313" key="2">
    <source>
        <dbReference type="Proteomes" id="UP000653099"/>
    </source>
</evidence>